<sequence length="560" mass="62946">MLTSRRWLVSLFQMFTLTLLVMLLASGCESAAPAQKPTEEQALSANASTDHSSSMEADASTLKLKDALIPMGESDGVFYEIFVRSFYDTNGDGIGDLNGVTAKLDYLEELGIQHIWLMPINPSPSYHGYDVTDYYDIHPDYGTLEDFKLLLAEAHKRDMKIIMDLVVNHTSIEHPWFKEAMSDENSPKRDWYMWAEELGLDSGTRGAWGQQAWHELQGRHYLGIFWEGMPDLHMDQPEVRAEIKQIAEFWLKLGVDGFRLDAAKHVYEDFQNTSQDPKVVSSNQAWWQEFRTAVHEGNASAYLIGEVWDSPAVIGPFLNQGLDSAFNFDMSKRLISMAKDERDADIGAMISRIYSFYSKQSNGQFVDAPFLTNHDENRVMSELEGHIEHAKMAASLLLTLPGNPFIYYGEEIGMQGMKPDERIREPMIWTTERRSQGMTFSVEALSNPDTISVEAQMKDPNSLWTHYKKLLQYRQSDAILQQGGIQSYVTGAPEVAAFIRATADEARLVLHNLSSHPQQVKLEDAAAHSLHTLSFATADGAAISNGVVQLPPYSTIVLSP</sequence>
<evidence type="ECO:0000259" key="5">
    <source>
        <dbReference type="SMART" id="SM00642"/>
    </source>
</evidence>
<dbReference type="SUPFAM" id="SSF51011">
    <property type="entry name" value="Glycosyl hydrolase domain"/>
    <property type="match status" value="1"/>
</dbReference>
<dbReference type="RefSeq" id="WP_244903490.1">
    <property type="nucleotide sequence ID" value="NZ_FXAZ01000006.1"/>
</dbReference>
<dbReference type="GO" id="GO:0004556">
    <property type="term" value="F:alpha-amylase activity"/>
    <property type="evidence" value="ECO:0007669"/>
    <property type="project" value="TreeGrafter"/>
</dbReference>
<dbReference type="Proteomes" id="UP000193834">
    <property type="component" value="Unassembled WGS sequence"/>
</dbReference>
<keyword evidence="3 6" id="KW-0326">Glycosidase</keyword>
<evidence type="ECO:0000256" key="1">
    <source>
        <dbReference type="ARBA" id="ARBA00008061"/>
    </source>
</evidence>
<accession>A0A1X7LPE9</accession>
<comment type="similarity">
    <text evidence="1">Belongs to the glycosyl hydrolase 13 family.</text>
</comment>
<organism evidence="6 7">
    <name type="scientific">Paenibacillus aquistagni</name>
    <dbReference type="NCBI Taxonomy" id="1852522"/>
    <lineage>
        <taxon>Bacteria</taxon>
        <taxon>Bacillati</taxon>
        <taxon>Bacillota</taxon>
        <taxon>Bacilli</taxon>
        <taxon>Bacillales</taxon>
        <taxon>Paenibacillaceae</taxon>
        <taxon>Paenibacillus</taxon>
    </lineage>
</organism>
<evidence type="ECO:0000256" key="3">
    <source>
        <dbReference type="ARBA" id="ARBA00023295"/>
    </source>
</evidence>
<dbReference type="PROSITE" id="PS51257">
    <property type="entry name" value="PROKAR_LIPOPROTEIN"/>
    <property type="match status" value="1"/>
</dbReference>
<evidence type="ECO:0000313" key="7">
    <source>
        <dbReference type="Proteomes" id="UP000193834"/>
    </source>
</evidence>
<dbReference type="SUPFAM" id="SSF51445">
    <property type="entry name" value="(Trans)glycosidases"/>
    <property type="match status" value="1"/>
</dbReference>
<dbReference type="InterPro" id="IPR017853">
    <property type="entry name" value="GH"/>
</dbReference>
<dbReference type="InterPro" id="IPR045857">
    <property type="entry name" value="O16G_dom_2"/>
</dbReference>
<feature type="compositionally biased region" description="Polar residues" evidence="4">
    <location>
        <begin position="41"/>
        <end position="54"/>
    </location>
</feature>
<dbReference type="PANTHER" id="PTHR10357">
    <property type="entry name" value="ALPHA-AMYLASE FAMILY MEMBER"/>
    <property type="match status" value="1"/>
</dbReference>
<name>A0A1X7LPE9_9BACL</name>
<dbReference type="STRING" id="1852522.SAMN06295960_4005"/>
<dbReference type="CDD" id="cd11316">
    <property type="entry name" value="AmyAc_bac2_AmyA"/>
    <property type="match status" value="1"/>
</dbReference>
<evidence type="ECO:0000256" key="4">
    <source>
        <dbReference type="SAM" id="MobiDB-lite"/>
    </source>
</evidence>
<reference evidence="6 7" key="1">
    <citation type="submission" date="2017-04" db="EMBL/GenBank/DDBJ databases">
        <authorList>
            <person name="Afonso C.L."/>
            <person name="Miller P.J."/>
            <person name="Scott M.A."/>
            <person name="Spackman E."/>
            <person name="Goraichik I."/>
            <person name="Dimitrov K.M."/>
            <person name="Suarez D.L."/>
            <person name="Swayne D.E."/>
        </authorList>
    </citation>
    <scope>NUCLEOTIDE SEQUENCE [LARGE SCALE GENOMIC DNA]</scope>
    <source>
        <strain evidence="6 7">11</strain>
    </source>
</reference>
<proteinExistence type="inferred from homology"/>
<dbReference type="AlphaFoldDB" id="A0A1X7LPE9"/>
<protein>
    <submittedName>
        <fullName evidence="6">Glycosidase</fullName>
    </submittedName>
</protein>
<dbReference type="PANTHER" id="PTHR10357:SF179">
    <property type="entry name" value="NEUTRAL AND BASIC AMINO ACID TRANSPORT PROTEIN RBAT"/>
    <property type="match status" value="1"/>
</dbReference>
<dbReference type="Gene3D" id="3.20.20.80">
    <property type="entry name" value="Glycosidases"/>
    <property type="match status" value="1"/>
</dbReference>
<feature type="region of interest" description="Disordered" evidence="4">
    <location>
        <begin position="35"/>
        <end position="54"/>
    </location>
</feature>
<keyword evidence="7" id="KW-1185">Reference proteome</keyword>
<dbReference type="InterPro" id="IPR006047">
    <property type="entry name" value="GH13_cat_dom"/>
</dbReference>
<dbReference type="InterPro" id="IPR056300">
    <property type="entry name" value="SusG-like_C"/>
</dbReference>
<dbReference type="GO" id="GO:0009313">
    <property type="term" value="P:oligosaccharide catabolic process"/>
    <property type="evidence" value="ECO:0007669"/>
    <property type="project" value="TreeGrafter"/>
</dbReference>
<dbReference type="SMART" id="SM00642">
    <property type="entry name" value="Aamy"/>
    <property type="match status" value="1"/>
</dbReference>
<evidence type="ECO:0000256" key="2">
    <source>
        <dbReference type="ARBA" id="ARBA00022801"/>
    </source>
</evidence>
<dbReference type="Gene3D" id="3.90.400.10">
    <property type="entry name" value="Oligo-1,6-glucosidase, Domain 2"/>
    <property type="match status" value="1"/>
</dbReference>
<evidence type="ECO:0000313" key="6">
    <source>
        <dbReference type="EMBL" id="SMG55786.1"/>
    </source>
</evidence>
<dbReference type="Gene3D" id="2.60.40.1180">
    <property type="entry name" value="Golgi alpha-mannosidase II"/>
    <property type="match status" value="1"/>
</dbReference>
<dbReference type="InterPro" id="IPR013780">
    <property type="entry name" value="Glyco_hydro_b"/>
</dbReference>
<dbReference type="Pfam" id="PF23915">
    <property type="entry name" value="SusG_C"/>
    <property type="match status" value="1"/>
</dbReference>
<gene>
    <name evidence="6" type="ORF">SAMN06295960_4005</name>
</gene>
<keyword evidence="2" id="KW-0378">Hydrolase</keyword>
<dbReference type="Pfam" id="PF00128">
    <property type="entry name" value="Alpha-amylase"/>
    <property type="match status" value="1"/>
</dbReference>
<dbReference type="EMBL" id="FXAZ01000006">
    <property type="protein sequence ID" value="SMG55786.1"/>
    <property type="molecule type" value="Genomic_DNA"/>
</dbReference>
<feature type="domain" description="Glycosyl hydrolase family 13 catalytic" evidence="5">
    <location>
        <begin position="80"/>
        <end position="446"/>
    </location>
</feature>